<sequence>MWKLYLFFVCLISFLSTLIAGPKPSELYGRHTWRIENFSKEKKREMKSEPFEAGGYKWYILVYPQGCDVSNHLSLFLCVANHDKLLPGWSHFAQFTIAVGNMDPKKIKYSGINEVIFVDTLHRFWKKEHDWGWKKFMELSKIQDGFLVDDVLEIIAQVQVIREKVDRPFRCLDRPYRRELLRVYTTNIEQIYRRFIEERRNKLTKLIEDKIRWSSFRAFWSAIDPRTRHRMSREKTDIILKVLVKHFFVEKEVTSTLVMDSLYTGLKALEYQSMGKKGRTKIAELDELPAPMVNVDMDIFVLAGDVITLLERAALEPLPCQPVSPKDDKCSQSRMKDGSSGEVNKISMEREERRLTELGRKILETFVLSHIFSGIEVAYQEAVALKRQEELIREEEAAGLENETKGKRGGGANEKDKRAKKKQAKQKKNNRKVKDKEREDKSEARILERLNDEITVDDSDGLPSKQAEEVALKVGLTLEEGASDGPDHLDSSRPMNGKRVSSMEANSSAFSADSTAMNGIHSKINNLPDSRNHVSPNRGKNQRNKGISIISYAEEDDCLPSSSVTGSSDRNSSGCGTAPKLDRDTVLLTLKDRLRELGQRLHEKNIEGRKLFKAHFEAMENQTKTNGSSSSSSTEKPPDVLKSPEHSPEVTNDVKANGTANKEVPLANGVPEEAVSGMPATTSTEAVPVKAPTRTKVDPVSNKDHGSSLTPQPIRAPPNSSKSTPTDTDKDVPLPSRSPRINRAAPAPPKSPPTDKATPVRPKSPPAEKATPVPPKSPPTHKATPVPPKSPPTDKAIPVTPKSPLTDKATSVPPKSPAAAKAAVVPLKSPATDKANLVPLKSPSAGKSSLVVPITPPSAKDAGTPSRSLQVDKSIPAPPRLPQVDKAAPLPSASPQTSSTTYSEAREETTPIKAFKCPCIPYIDKSIPAPPRLPQVDKAAPLPSASPQTSSTTYSEAREETTPIKVTSTRVSEVAVTTSRPSSAPVFPTPRTTVPATPQVQVSTLLSRSASEAAGRSGNDPSPSAPAYVPQTYRNAILGKAGLGTSSSILSYQSTSLGQATALSQPLSTYASTASLMMPPAGRNDQLLSARHGFKSGLGNSDTLDSWQPWKGDSSINNHLWRDDSPYQRTTNGHAYQQTWKDDAYHQTRGTETENFSRFGGLQPPRQAPVSFVMQQPQAPVAEEYQHLDIINDLLDEGQSNGSKAEPMRHDYHAYGLPFSLRGNIADSEMASVSSPGRFSRGNLADLDMASLSSSRRFSRGNLVDSEMSSVGSPGRFSRGSLADPEMLASVSSPSRFNSTDRYYDDGFSRAYDMSPLQGQGTREIQFSSLDGYSTNGGLSDMSTSKPWLYGGHSPVNPSSMNLGSLSTNGFPQHHHQMGDYSSNLASGVNGVGSAAAAYRRQANNGRWHTGGIGGCLLALSIWSWERLPVGRPKTVKYEDWDDKDDPLRLPTWAYKWDVLNETTDDPSAMYKLYKSELDAITPEQVEWEPYGKGESFGNPMEFRLNPMCTRDRDLWHMRCPLICNWAVELHLPHRVFRQFGLFQPHPPKWEDTDKLLHALDRKKQQKIKDWANHHRKYVLQFALSVEQARAGKRAQLREHCPIAFNNYLTWFLASTRVEVADDMTVGTYQARSAYEVKPRKGINKYTPEDFTQRGQRGKRTVGTSRMAALDDYLDDNVDDVEEPEP</sequence>
<feature type="compositionally biased region" description="Basic and acidic residues" evidence="1">
    <location>
        <begin position="325"/>
        <end position="339"/>
    </location>
</feature>
<dbReference type="InterPro" id="IPR008974">
    <property type="entry name" value="TRAF-like"/>
</dbReference>
<dbReference type="PANTHER" id="PTHR47477:SF19">
    <property type="entry name" value="TRAF-LIKE SUPERFAMILY PROTEIN"/>
    <property type="match status" value="1"/>
</dbReference>
<dbReference type="CDD" id="cd00121">
    <property type="entry name" value="MATH"/>
    <property type="match status" value="1"/>
</dbReference>
<feature type="region of interest" description="Disordered" evidence="1">
    <location>
        <begin position="621"/>
        <end position="908"/>
    </location>
</feature>
<evidence type="ECO:0000313" key="3">
    <source>
        <dbReference type="EnsemblPlants" id="EMT24459"/>
    </source>
</evidence>
<feature type="region of interest" description="Disordered" evidence="1">
    <location>
        <begin position="322"/>
        <end position="342"/>
    </location>
</feature>
<feature type="compositionally biased region" description="Basic residues" evidence="1">
    <location>
        <begin position="418"/>
        <end position="431"/>
    </location>
</feature>
<organism evidence="3">
    <name type="scientific">Aegilops tauschii</name>
    <name type="common">Tausch's goatgrass</name>
    <name type="synonym">Aegilops squarrosa</name>
    <dbReference type="NCBI Taxonomy" id="37682"/>
    <lineage>
        <taxon>Eukaryota</taxon>
        <taxon>Viridiplantae</taxon>
        <taxon>Streptophyta</taxon>
        <taxon>Embryophyta</taxon>
        <taxon>Tracheophyta</taxon>
        <taxon>Spermatophyta</taxon>
        <taxon>Magnoliopsida</taxon>
        <taxon>Liliopsida</taxon>
        <taxon>Poales</taxon>
        <taxon>Poaceae</taxon>
        <taxon>BOP clade</taxon>
        <taxon>Pooideae</taxon>
        <taxon>Triticodae</taxon>
        <taxon>Triticeae</taxon>
        <taxon>Triticinae</taxon>
        <taxon>Aegilops</taxon>
    </lineage>
</organism>
<name>M8BR36_AEGTA</name>
<protein>
    <submittedName>
        <fullName evidence="3">Uncharacterized protein</fullName>
    </submittedName>
</protein>
<dbReference type="InterPro" id="IPR055327">
    <property type="entry name" value="TRAF1A/B"/>
</dbReference>
<dbReference type="InterPro" id="IPR002083">
    <property type="entry name" value="MATH/TRAF_dom"/>
</dbReference>
<feature type="compositionally biased region" description="Basic and acidic residues" evidence="1">
    <location>
        <begin position="432"/>
        <end position="444"/>
    </location>
</feature>
<dbReference type="Gene3D" id="2.60.210.10">
    <property type="entry name" value="Apoptosis, Tumor Necrosis Factor Receptor Associated Protein 2, Chain A"/>
    <property type="match status" value="1"/>
</dbReference>
<feature type="compositionally biased region" description="Low complexity" evidence="1">
    <location>
        <begin position="1008"/>
        <end position="1018"/>
    </location>
</feature>
<dbReference type="Pfam" id="PF22486">
    <property type="entry name" value="MATH_2"/>
    <property type="match status" value="1"/>
</dbReference>
<feature type="region of interest" description="Disordered" evidence="1">
    <location>
        <begin position="397"/>
        <end position="444"/>
    </location>
</feature>
<accession>M8BR36</accession>
<feature type="region of interest" description="Disordered" evidence="1">
    <location>
        <begin position="1008"/>
        <end position="1028"/>
    </location>
</feature>
<feature type="compositionally biased region" description="Low complexity" evidence="1">
    <location>
        <begin position="811"/>
        <end position="830"/>
    </location>
</feature>
<feature type="compositionally biased region" description="Polar residues" evidence="1">
    <location>
        <begin position="964"/>
        <end position="982"/>
    </location>
</feature>
<reference evidence="3" key="1">
    <citation type="submission" date="2015-06" db="UniProtKB">
        <authorList>
            <consortium name="EnsemblPlants"/>
        </authorList>
    </citation>
    <scope>IDENTIFICATION</scope>
</reference>
<dbReference type="EnsemblPlants" id="EMT24459">
    <property type="protein sequence ID" value="EMT24459"/>
    <property type="gene ID" value="F775_13189"/>
</dbReference>
<feature type="region of interest" description="Disordered" evidence="1">
    <location>
        <begin position="479"/>
        <end position="545"/>
    </location>
</feature>
<feature type="compositionally biased region" description="Polar residues" evidence="1">
    <location>
        <begin position="893"/>
        <end position="903"/>
    </location>
</feature>
<feature type="region of interest" description="Disordered" evidence="1">
    <location>
        <begin position="558"/>
        <end position="580"/>
    </location>
</feature>
<feature type="compositionally biased region" description="Basic and acidic residues" evidence="1">
    <location>
        <begin position="397"/>
        <end position="406"/>
    </location>
</feature>
<feature type="chain" id="PRO_5014583575" evidence="2">
    <location>
        <begin position="21"/>
        <end position="1686"/>
    </location>
</feature>
<feature type="compositionally biased region" description="Polar residues" evidence="1">
    <location>
        <begin position="503"/>
        <end position="539"/>
    </location>
</feature>
<feature type="signal peptide" evidence="2">
    <location>
        <begin position="1"/>
        <end position="20"/>
    </location>
</feature>
<dbReference type="SUPFAM" id="SSF49599">
    <property type="entry name" value="TRAF domain-like"/>
    <property type="match status" value="1"/>
</dbReference>
<dbReference type="InterPro" id="IPR019557">
    <property type="entry name" value="AminoTfrase-like_pln_mobile"/>
</dbReference>
<feature type="region of interest" description="Disordered" evidence="1">
    <location>
        <begin position="927"/>
        <end position="996"/>
    </location>
</feature>
<feature type="compositionally biased region" description="Basic and acidic residues" evidence="1">
    <location>
        <begin position="695"/>
        <end position="706"/>
    </location>
</feature>
<proteinExistence type="predicted"/>
<evidence type="ECO:0000256" key="1">
    <source>
        <dbReference type="SAM" id="MobiDB-lite"/>
    </source>
</evidence>
<feature type="compositionally biased region" description="Polar residues" evidence="1">
    <location>
        <begin position="560"/>
        <end position="575"/>
    </location>
</feature>
<dbReference type="PROSITE" id="PS50144">
    <property type="entry name" value="MATH"/>
    <property type="match status" value="1"/>
</dbReference>
<feature type="compositionally biased region" description="Polar residues" evidence="1">
    <location>
        <begin position="945"/>
        <end position="955"/>
    </location>
</feature>
<keyword evidence="2" id="KW-0732">Signal</keyword>
<dbReference type="Pfam" id="PF10536">
    <property type="entry name" value="PMD"/>
    <property type="match status" value="1"/>
</dbReference>
<dbReference type="PANTHER" id="PTHR47477">
    <property type="entry name" value="TNF RECEPTOR-ASSOCIATED FACTOR HOMOLOG 1A"/>
    <property type="match status" value="1"/>
</dbReference>
<dbReference type="SMART" id="SM00061">
    <property type="entry name" value="MATH"/>
    <property type="match status" value="1"/>
</dbReference>
<evidence type="ECO:0000256" key="2">
    <source>
        <dbReference type="SAM" id="SignalP"/>
    </source>
</evidence>
<feature type="compositionally biased region" description="Basic and acidic residues" evidence="1">
    <location>
        <begin position="636"/>
        <end position="648"/>
    </location>
</feature>